<dbReference type="PANTHER" id="PTHR46696:SF1">
    <property type="entry name" value="CYTOCHROME P450 YJIB-RELATED"/>
    <property type="match status" value="1"/>
</dbReference>
<dbReference type="Pfam" id="PF00067">
    <property type="entry name" value="p450"/>
    <property type="match status" value="1"/>
</dbReference>
<dbReference type="EMBL" id="JACTNF010000038">
    <property type="protein sequence ID" value="MBO1077032.1"/>
    <property type="molecule type" value="Genomic_DNA"/>
</dbReference>
<reference evidence="2 3" key="1">
    <citation type="submission" date="2020-09" db="EMBL/GenBank/DDBJ databases">
        <title>Roseomonas.</title>
        <authorList>
            <person name="Zhu W."/>
        </authorList>
    </citation>
    <scope>NUCLEOTIDE SEQUENCE [LARGE SCALE GENOMIC DNA]</scope>
    <source>
        <strain evidence="2 3">1311</strain>
    </source>
</reference>
<keyword evidence="3" id="KW-1185">Reference proteome</keyword>
<gene>
    <name evidence="2" type="ORF">IAI60_20705</name>
</gene>
<dbReference type="InterPro" id="IPR001128">
    <property type="entry name" value="Cyt_P450"/>
</dbReference>
<dbReference type="RefSeq" id="WP_207450766.1">
    <property type="nucleotide sequence ID" value="NZ_CP061091.1"/>
</dbReference>
<sequence length="419" mass="47324">MRPIPREPGLDHSLAFLAEGYTFVSRRCDRMGTDLFAARIMLTPVVCMRGAEAARIFYDGDRFTRRGAMPQSVLRLLQDKGSVQSLDGEAHRHRKQMFMDLMSPAAVERIGQLLDHHWRQAVPRWRTMPEIVLLREMAELLTRTACDWAALPVPEEEMPALARELSAMVEQAGSIGPRNWWALRLRQRTERRVGGLVERIRAGELQVPPGSAAAVLARHTGPDGQPLDRGIAAVELINILRPILAVGRFITFAALALHEYPDWRQRLAEDETDLTPFVQEVRRFYPFFPVVGGRVRRSFDWSGHRFAEGDWVLLDLYGTNHDPRLWPDPAQFRPERFRGWAGNPYTLIPQGAGEFMQGHRCPGEWITIALIEQAVRLLAGGMHYTVPPQDLSIRLSRIPAAPESGFVARVMPEPVSAAA</sequence>
<comment type="similarity">
    <text evidence="1">Belongs to the cytochrome P450 family.</text>
</comment>
<dbReference type="CDD" id="cd11067">
    <property type="entry name" value="CYP152"/>
    <property type="match status" value="1"/>
</dbReference>
<evidence type="ECO:0000313" key="3">
    <source>
        <dbReference type="Proteomes" id="UP001518990"/>
    </source>
</evidence>
<organism evidence="2 3">
    <name type="scientific">Roseomonas marmotae</name>
    <dbReference type="NCBI Taxonomy" id="2768161"/>
    <lineage>
        <taxon>Bacteria</taxon>
        <taxon>Pseudomonadati</taxon>
        <taxon>Pseudomonadota</taxon>
        <taxon>Alphaproteobacteria</taxon>
        <taxon>Acetobacterales</taxon>
        <taxon>Roseomonadaceae</taxon>
        <taxon>Roseomonas</taxon>
    </lineage>
</organism>
<name>A0ABS3KHU6_9PROT</name>
<protein>
    <submittedName>
        <fullName evidence="2">Cytochrome P450</fullName>
    </submittedName>
</protein>
<comment type="caution">
    <text evidence="2">The sequence shown here is derived from an EMBL/GenBank/DDBJ whole genome shotgun (WGS) entry which is preliminary data.</text>
</comment>
<proteinExistence type="inferred from homology"/>
<dbReference type="PANTHER" id="PTHR46696">
    <property type="entry name" value="P450, PUTATIVE (EUROFUNG)-RELATED"/>
    <property type="match status" value="1"/>
</dbReference>
<dbReference type="SUPFAM" id="SSF48264">
    <property type="entry name" value="Cytochrome P450"/>
    <property type="match status" value="1"/>
</dbReference>
<evidence type="ECO:0000313" key="2">
    <source>
        <dbReference type="EMBL" id="MBO1077032.1"/>
    </source>
</evidence>
<dbReference type="Gene3D" id="1.10.630.10">
    <property type="entry name" value="Cytochrome P450"/>
    <property type="match status" value="1"/>
</dbReference>
<dbReference type="InterPro" id="IPR036396">
    <property type="entry name" value="Cyt_P450_sf"/>
</dbReference>
<dbReference type="Proteomes" id="UP001518990">
    <property type="component" value="Unassembled WGS sequence"/>
</dbReference>
<evidence type="ECO:0000256" key="1">
    <source>
        <dbReference type="ARBA" id="ARBA00010617"/>
    </source>
</evidence>
<accession>A0ABS3KHU6</accession>